<accession>A0A8X7UL58</accession>
<dbReference type="EMBL" id="JAAMPC010000011">
    <property type="protein sequence ID" value="KAG2281626.1"/>
    <property type="molecule type" value="Genomic_DNA"/>
</dbReference>
<comment type="caution">
    <text evidence="2">The sequence shown here is derived from an EMBL/GenBank/DDBJ whole genome shotgun (WGS) entry which is preliminary data.</text>
</comment>
<evidence type="ECO:0000256" key="1">
    <source>
        <dbReference type="SAM" id="Phobius"/>
    </source>
</evidence>
<feature type="transmembrane region" description="Helical" evidence="1">
    <location>
        <begin position="115"/>
        <end position="133"/>
    </location>
</feature>
<proteinExistence type="predicted"/>
<dbReference type="Proteomes" id="UP000886595">
    <property type="component" value="Unassembled WGS sequence"/>
</dbReference>
<keyword evidence="1" id="KW-0472">Membrane</keyword>
<keyword evidence="3" id="KW-1185">Reference proteome</keyword>
<name>A0A8X7UL58_BRACI</name>
<evidence type="ECO:0000313" key="2">
    <source>
        <dbReference type="EMBL" id="KAG2281626.1"/>
    </source>
</evidence>
<organism evidence="2 3">
    <name type="scientific">Brassica carinata</name>
    <name type="common">Ethiopian mustard</name>
    <name type="synonym">Abyssinian cabbage</name>
    <dbReference type="NCBI Taxonomy" id="52824"/>
    <lineage>
        <taxon>Eukaryota</taxon>
        <taxon>Viridiplantae</taxon>
        <taxon>Streptophyta</taxon>
        <taxon>Embryophyta</taxon>
        <taxon>Tracheophyta</taxon>
        <taxon>Spermatophyta</taxon>
        <taxon>Magnoliopsida</taxon>
        <taxon>eudicotyledons</taxon>
        <taxon>Gunneridae</taxon>
        <taxon>Pentapetalae</taxon>
        <taxon>rosids</taxon>
        <taxon>malvids</taxon>
        <taxon>Brassicales</taxon>
        <taxon>Brassicaceae</taxon>
        <taxon>Brassiceae</taxon>
        <taxon>Brassica</taxon>
    </lineage>
</organism>
<reference evidence="2 3" key="1">
    <citation type="submission" date="2020-02" db="EMBL/GenBank/DDBJ databases">
        <authorList>
            <person name="Ma Q."/>
            <person name="Huang Y."/>
            <person name="Song X."/>
            <person name="Pei D."/>
        </authorList>
    </citation>
    <scope>NUCLEOTIDE SEQUENCE [LARGE SCALE GENOMIC DNA]</scope>
    <source>
        <strain evidence="2">Sxm20200214</strain>
        <tissue evidence="2">Leaf</tissue>
    </source>
</reference>
<dbReference type="AlphaFoldDB" id="A0A8X7UL58"/>
<feature type="transmembrane region" description="Helical" evidence="1">
    <location>
        <begin position="153"/>
        <end position="175"/>
    </location>
</feature>
<gene>
    <name evidence="2" type="ORF">Bca52824_052846</name>
</gene>
<evidence type="ECO:0000313" key="3">
    <source>
        <dbReference type="Proteomes" id="UP000886595"/>
    </source>
</evidence>
<keyword evidence="1" id="KW-1133">Transmembrane helix</keyword>
<sequence length="176" mass="20079">MDLGPLSSEVWPQPNGQKALHFKINLVLLLLLTSGSHCLPSYGLFPASPSFPLPLFMVTESRTVMKSISVYLEMTITIKRDEYSALFDQGILMEFASYAFSVKSRSKRSLNHSQIFLFGYINLIFDFYMFYRTTVLGCQLKIFSGFLHPFNSYILYFVVLVFVSFLPLSLPLVVIT</sequence>
<protein>
    <submittedName>
        <fullName evidence="2">Uncharacterized protein</fullName>
    </submittedName>
</protein>
<keyword evidence="1" id="KW-0812">Transmembrane</keyword>